<dbReference type="Gene3D" id="3.40.50.300">
    <property type="entry name" value="P-loop containing nucleotide triphosphate hydrolases"/>
    <property type="match status" value="1"/>
</dbReference>
<sequence>MANDATKDLFQLRRCDAKRATCVLKKISQLSRGEFSGNNFKVLHGPSHGIPIYQAEVLSNLRLVYQIDCSLDDDGQAERQAVKVYGIYSHKQLDHIWPWLSKLLSGRGKVYRQRCILRERAESDGGVYRPAIFPPRAEEFTTEQSPVFVREDGSNEDLSWLMSNKYVKLSKAYLNGLRAEREVELPFELTTKEWQIVHCLTSCYVIGRSGTGKTTAMVFKMLGIQRAWEQVPSTRKPRQLFVTRYPVLAAKVEEFFTSLVESLALAERTQDELQSLRSQIRSTVEHPPRMMDPLNAVNYRPGTPRKYSELSDHDFPLFITFDQLARMIAADIQADDPSSYDRNNSILAKVIDDESSFITYEVFKTNYWPRLCDICRSPLARNFGPWLVFSEFMGVIKGSETAFNSPNGILDRQTYVNLSTRAYPVFAEDRHSLYSTFESFSNLKCGLYGYDVADRTYAILKGLSLKGQQVDYLYVDEVQDNLIIDTILLRILCKNPNGLFWAGDTAQTISAGSTFRFADLKAFIHRAEAAGSMANQKSCAAPEVFELAINYRSHGGIVNCAQLIVKLITGFWPDSIDTLQPERAMLGGPKPVFFAGWQDETFPYEPFFSGLRGNRELGAEQCILVRDNTVREQIRERFGDVAVILTLQESKGLEFDDVFLYNFFEGSAATFSQWRIVLMAYGDQENTLSCNTSRSPHSVLCTEAVEKSLRGYHAGPQEAISLGLFTKQ</sequence>
<dbReference type="GO" id="GO:0016787">
    <property type="term" value="F:hydrolase activity"/>
    <property type="evidence" value="ECO:0007669"/>
    <property type="project" value="UniProtKB-UniRule"/>
</dbReference>
<evidence type="ECO:0000256" key="1">
    <source>
        <dbReference type="ARBA" id="ARBA00022741"/>
    </source>
</evidence>
<dbReference type="STRING" id="870435.A0A0C3NC15"/>
<dbReference type="EMBL" id="KN832177">
    <property type="protein sequence ID" value="KIN93355.1"/>
    <property type="molecule type" value="Genomic_DNA"/>
</dbReference>
<name>A0A0C3NC15_PISTI</name>
<evidence type="ECO:0000256" key="6">
    <source>
        <dbReference type="SAM" id="Coils"/>
    </source>
</evidence>
<reference evidence="8 9" key="1">
    <citation type="submission" date="2014-04" db="EMBL/GenBank/DDBJ databases">
        <authorList>
            <consortium name="DOE Joint Genome Institute"/>
            <person name="Kuo A."/>
            <person name="Kohler A."/>
            <person name="Costa M.D."/>
            <person name="Nagy L.G."/>
            <person name="Floudas D."/>
            <person name="Copeland A."/>
            <person name="Barry K.W."/>
            <person name="Cichocki N."/>
            <person name="Veneault-Fourrey C."/>
            <person name="LaButti K."/>
            <person name="Lindquist E.A."/>
            <person name="Lipzen A."/>
            <person name="Lundell T."/>
            <person name="Morin E."/>
            <person name="Murat C."/>
            <person name="Sun H."/>
            <person name="Tunlid A."/>
            <person name="Henrissat B."/>
            <person name="Grigoriev I.V."/>
            <person name="Hibbett D.S."/>
            <person name="Martin F."/>
            <person name="Nordberg H.P."/>
            <person name="Cantor M.N."/>
            <person name="Hua S.X."/>
        </authorList>
    </citation>
    <scope>NUCLEOTIDE SEQUENCE [LARGE SCALE GENOMIC DNA]</scope>
    <source>
        <strain evidence="8 9">Marx 270</strain>
    </source>
</reference>
<proteinExistence type="predicted"/>
<dbReference type="InterPro" id="IPR039904">
    <property type="entry name" value="TRANK1"/>
</dbReference>
<keyword evidence="4 5" id="KW-0067">ATP-binding</keyword>
<dbReference type="HOGENOM" id="CLU_022954_1_0_1"/>
<dbReference type="PANTHER" id="PTHR21529:SF4">
    <property type="entry name" value="TPR AND ANKYRIN REPEAT-CONTAINING PROTEIN 1"/>
    <property type="match status" value="1"/>
</dbReference>
<dbReference type="OrthoDB" id="3156807at2759"/>
<evidence type="ECO:0000313" key="9">
    <source>
        <dbReference type="Proteomes" id="UP000054217"/>
    </source>
</evidence>
<dbReference type="GO" id="GO:0004386">
    <property type="term" value="F:helicase activity"/>
    <property type="evidence" value="ECO:0007669"/>
    <property type="project" value="UniProtKB-UniRule"/>
</dbReference>
<dbReference type="SUPFAM" id="SSF52540">
    <property type="entry name" value="P-loop containing nucleoside triphosphate hydrolases"/>
    <property type="match status" value="1"/>
</dbReference>
<evidence type="ECO:0000256" key="5">
    <source>
        <dbReference type="PROSITE-ProRule" id="PRU00560"/>
    </source>
</evidence>
<keyword evidence="3 5" id="KW-0347">Helicase</keyword>
<dbReference type="PROSITE" id="PS51198">
    <property type="entry name" value="UVRD_HELICASE_ATP_BIND"/>
    <property type="match status" value="1"/>
</dbReference>
<dbReference type="InterPro" id="IPR014016">
    <property type="entry name" value="UvrD-like_ATP-bd"/>
</dbReference>
<dbReference type="GO" id="GO:0005524">
    <property type="term" value="F:ATP binding"/>
    <property type="evidence" value="ECO:0007669"/>
    <property type="project" value="UniProtKB-UniRule"/>
</dbReference>
<dbReference type="AlphaFoldDB" id="A0A0C3NC15"/>
<evidence type="ECO:0000256" key="3">
    <source>
        <dbReference type="ARBA" id="ARBA00022806"/>
    </source>
</evidence>
<feature type="coiled-coil region" evidence="6">
    <location>
        <begin position="259"/>
        <end position="286"/>
    </location>
</feature>
<keyword evidence="6" id="KW-0175">Coiled coil</keyword>
<dbReference type="PANTHER" id="PTHR21529">
    <property type="entry name" value="MAMMARY TURMOR VIRUS RECEPTOR HOMOLOG 1, 2 MTVR1, 2"/>
    <property type="match status" value="1"/>
</dbReference>
<reference evidence="9" key="2">
    <citation type="submission" date="2015-01" db="EMBL/GenBank/DDBJ databases">
        <title>Evolutionary Origins and Diversification of the Mycorrhizal Mutualists.</title>
        <authorList>
            <consortium name="DOE Joint Genome Institute"/>
            <consortium name="Mycorrhizal Genomics Consortium"/>
            <person name="Kohler A."/>
            <person name="Kuo A."/>
            <person name="Nagy L.G."/>
            <person name="Floudas D."/>
            <person name="Copeland A."/>
            <person name="Barry K.W."/>
            <person name="Cichocki N."/>
            <person name="Veneault-Fourrey C."/>
            <person name="LaButti K."/>
            <person name="Lindquist E.A."/>
            <person name="Lipzen A."/>
            <person name="Lundell T."/>
            <person name="Morin E."/>
            <person name="Murat C."/>
            <person name="Riley R."/>
            <person name="Ohm R."/>
            <person name="Sun H."/>
            <person name="Tunlid A."/>
            <person name="Henrissat B."/>
            <person name="Grigoriev I.V."/>
            <person name="Hibbett D.S."/>
            <person name="Martin F."/>
        </authorList>
    </citation>
    <scope>NUCLEOTIDE SEQUENCE [LARGE SCALE GENOMIC DNA]</scope>
    <source>
        <strain evidence="9">Marx 270</strain>
    </source>
</reference>
<dbReference type="Proteomes" id="UP000054217">
    <property type="component" value="Unassembled WGS sequence"/>
</dbReference>
<feature type="domain" description="UvrD-like helicase ATP-binding" evidence="7">
    <location>
        <begin position="186"/>
        <end position="554"/>
    </location>
</feature>
<keyword evidence="2 5" id="KW-0378">Hydrolase</keyword>
<evidence type="ECO:0000313" key="8">
    <source>
        <dbReference type="EMBL" id="KIN93355.1"/>
    </source>
</evidence>
<dbReference type="InterPro" id="IPR027417">
    <property type="entry name" value="P-loop_NTPase"/>
</dbReference>
<keyword evidence="9" id="KW-1185">Reference proteome</keyword>
<accession>A0A0C3NC15</accession>
<evidence type="ECO:0000256" key="4">
    <source>
        <dbReference type="ARBA" id="ARBA00022840"/>
    </source>
</evidence>
<organism evidence="8 9">
    <name type="scientific">Pisolithus tinctorius Marx 270</name>
    <dbReference type="NCBI Taxonomy" id="870435"/>
    <lineage>
        <taxon>Eukaryota</taxon>
        <taxon>Fungi</taxon>
        <taxon>Dikarya</taxon>
        <taxon>Basidiomycota</taxon>
        <taxon>Agaricomycotina</taxon>
        <taxon>Agaricomycetes</taxon>
        <taxon>Agaricomycetidae</taxon>
        <taxon>Boletales</taxon>
        <taxon>Sclerodermatineae</taxon>
        <taxon>Pisolithaceae</taxon>
        <taxon>Pisolithus</taxon>
    </lineage>
</organism>
<feature type="binding site" evidence="5">
    <location>
        <begin position="207"/>
        <end position="214"/>
    </location>
    <ligand>
        <name>ATP</name>
        <dbReference type="ChEBI" id="CHEBI:30616"/>
    </ligand>
</feature>
<dbReference type="InParanoid" id="A0A0C3NC15"/>
<keyword evidence="1 5" id="KW-0547">Nucleotide-binding</keyword>
<gene>
    <name evidence="8" type="ORF">M404DRAFT_516049</name>
</gene>
<evidence type="ECO:0000259" key="7">
    <source>
        <dbReference type="PROSITE" id="PS51198"/>
    </source>
</evidence>
<protein>
    <recommendedName>
        <fullName evidence="7">UvrD-like helicase ATP-binding domain-containing protein</fullName>
    </recommendedName>
</protein>
<evidence type="ECO:0000256" key="2">
    <source>
        <dbReference type="ARBA" id="ARBA00022801"/>
    </source>
</evidence>